<keyword evidence="3" id="KW-1185">Reference proteome</keyword>
<organism evidence="2 3">
    <name type="scientific">Paracidobacterium acidisoli</name>
    <dbReference type="NCBI Taxonomy" id="2303751"/>
    <lineage>
        <taxon>Bacteria</taxon>
        <taxon>Pseudomonadati</taxon>
        <taxon>Acidobacteriota</taxon>
        <taxon>Terriglobia</taxon>
        <taxon>Terriglobales</taxon>
        <taxon>Acidobacteriaceae</taxon>
        <taxon>Paracidobacterium</taxon>
    </lineage>
</organism>
<keyword evidence="1" id="KW-0472">Membrane</keyword>
<evidence type="ECO:0000313" key="2">
    <source>
        <dbReference type="EMBL" id="RFU17729.1"/>
    </source>
</evidence>
<gene>
    <name evidence="2" type="ORF">D0Y96_06295</name>
</gene>
<feature type="transmembrane region" description="Helical" evidence="1">
    <location>
        <begin position="40"/>
        <end position="62"/>
    </location>
</feature>
<comment type="caution">
    <text evidence="2">The sequence shown here is derived from an EMBL/GenBank/DDBJ whole genome shotgun (WGS) entry which is preliminary data.</text>
</comment>
<dbReference type="Proteomes" id="UP000264702">
    <property type="component" value="Unassembled WGS sequence"/>
</dbReference>
<dbReference type="EMBL" id="QVQT01000002">
    <property type="protein sequence ID" value="RFU17729.1"/>
    <property type="molecule type" value="Genomic_DNA"/>
</dbReference>
<keyword evidence="1" id="KW-1133">Transmembrane helix</keyword>
<evidence type="ECO:0000256" key="1">
    <source>
        <dbReference type="SAM" id="Phobius"/>
    </source>
</evidence>
<accession>A0A372ISI6</accession>
<sequence length="142" mass="15496">MAECFSNLVWLALSVGLLSLWLFCYCRLRRGSRSHLSSSPIGIQLIAVALLIVILLPVVSLTDDLHTGATLVEAEHLSRRGSLLPAHDIFLHTIVLAVTGFSLHQDISLLHCLEFPPPDPVFGKTEMGHIQSAAIRPPPVFA</sequence>
<dbReference type="AlphaFoldDB" id="A0A372ISI6"/>
<name>A0A372ISI6_9BACT</name>
<evidence type="ECO:0000313" key="3">
    <source>
        <dbReference type="Proteomes" id="UP000264702"/>
    </source>
</evidence>
<protein>
    <submittedName>
        <fullName evidence="2">Uncharacterized protein</fullName>
    </submittedName>
</protein>
<feature type="transmembrane region" description="Helical" evidence="1">
    <location>
        <begin position="6"/>
        <end position="28"/>
    </location>
</feature>
<proteinExistence type="predicted"/>
<keyword evidence="1" id="KW-0812">Transmembrane</keyword>
<reference evidence="2 3" key="1">
    <citation type="submission" date="2018-08" db="EMBL/GenBank/DDBJ databases">
        <title>Acidipila sp. 4G-K13, an acidobacterium isolated from forest soil.</title>
        <authorList>
            <person name="Gao Z.-H."/>
            <person name="Qiu L.-H."/>
        </authorList>
    </citation>
    <scope>NUCLEOTIDE SEQUENCE [LARGE SCALE GENOMIC DNA]</scope>
    <source>
        <strain evidence="2 3">4G-K13</strain>
    </source>
</reference>